<dbReference type="AlphaFoldDB" id="A0A1E3RB95"/>
<evidence type="ECO:0000313" key="3">
    <source>
        <dbReference type="Proteomes" id="UP000094243"/>
    </source>
</evidence>
<organism evidence="2 3">
    <name type="scientific">Mycolicibacterium holsaticum</name>
    <dbReference type="NCBI Taxonomy" id="152142"/>
    <lineage>
        <taxon>Bacteria</taxon>
        <taxon>Bacillati</taxon>
        <taxon>Actinomycetota</taxon>
        <taxon>Actinomycetes</taxon>
        <taxon>Mycobacteriales</taxon>
        <taxon>Mycobacteriaceae</taxon>
        <taxon>Mycolicibacterium</taxon>
    </lineage>
</organism>
<name>A0A1E3RB95_9MYCO</name>
<dbReference type="InterPro" id="IPR037401">
    <property type="entry name" value="SnoaL-like"/>
</dbReference>
<dbReference type="Gene3D" id="3.10.450.50">
    <property type="match status" value="1"/>
</dbReference>
<feature type="domain" description="SnoaL-like" evidence="1">
    <location>
        <begin position="25"/>
        <end position="127"/>
    </location>
</feature>
<sequence length="160" mass="17615">MRGSPEVEQLDDQRRRSRAHATIDRLQHALLDHDMQAFADEWAPDGTMSFPFAPPGWPELDGREAVRAYVSDYTQTFDVAAITRQTRHDTADPDTVILEWAVSGRAVKTGNPYEIAYVAVITVDADGVSGYRDYWNPLAAGAALGGLDEMMAAFDVAGEK</sequence>
<dbReference type="Pfam" id="PF12680">
    <property type="entry name" value="SnoaL_2"/>
    <property type="match status" value="1"/>
</dbReference>
<gene>
    <name evidence="2" type="ORF">BHQ17_20140</name>
</gene>
<comment type="caution">
    <text evidence="2">The sequence shown here is derived from an EMBL/GenBank/DDBJ whole genome shotgun (WGS) entry which is preliminary data.</text>
</comment>
<evidence type="ECO:0000313" key="2">
    <source>
        <dbReference type="EMBL" id="ODQ86637.1"/>
    </source>
</evidence>
<dbReference type="SUPFAM" id="SSF54427">
    <property type="entry name" value="NTF2-like"/>
    <property type="match status" value="1"/>
</dbReference>
<proteinExistence type="predicted"/>
<dbReference type="Proteomes" id="UP000094243">
    <property type="component" value="Unassembled WGS sequence"/>
</dbReference>
<dbReference type="EMBL" id="MIGZ01000138">
    <property type="protein sequence ID" value="ODQ86637.1"/>
    <property type="molecule type" value="Genomic_DNA"/>
</dbReference>
<keyword evidence="3" id="KW-1185">Reference proteome</keyword>
<accession>A0A1E3RB95</accession>
<reference evidence="3" key="1">
    <citation type="submission" date="2016-09" db="EMBL/GenBank/DDBJ databases">
        <authorList>
            <person name="Greninger A.L."/>
            <person name="Jerome K.R."/>
            <person name="Mcnair B."/>
            <person name="Wallis C."/>
            <person name="Fang F."/>
        </authorList>
    </citation>
    <scope>NUCLEOTIDE SEQUENCE [LARGE SCALE GENOMIC DNA]</scope>
    <source>
        <strain evidence="3">M7</strain>
    </source>
</reference>
<dbReference type="InterPro" id="IPR032710">
    <property type="entry name" value="NTF2-like_dom_sf"/>
</dbReference>
<protein>
    <recommendedName>
        <fullName evidence="1">SnoaL-like domain-containing protein</fullName>
    </recommendedName>
</protein>
<evidence type="ECO:0000259" key="1">
    <source>
        <dbReference type="Pfam" id="PF12680"/>
    </source>
</evidence>
<dbReference type="RefSeq" id="WP_069406886.1">
    <property type="nucleotide sequence ID" value="NZ_MIGZ01000138.1"/>
</dbReference>
<dbReference type="OrthoDB" id="3681559at2"/>